<dbReference type="InParanoid" id="A0A194X704"/>
<sequence length="198" mass="22280">MATLMEPRALMASICQMLSNCSTDLQSLESEFGPLPSLFVNPGGRRKTGQVHEAKCLRDALDREVERMKWLQFDLLEPGGNKLHLVPDDQRNLAIDGLYNALNYLKSRICVVIQDYKKRADSQLGAKAFRHADMAALYRNMNHFLHSAMAQAGRAAKILRHSPACTWSKHQCHEVSHNLGVDSLKLIPPDAHPPHVEY</sequence>
<evidence type="ECO:0000313" key="2">
    <source>
        <dbReference type="Proteomes" id="UP000070700"/>
    </source>
</evidence>
<dbReference type="RefSeq" id="XP_018070310.1">
    <property type="nucleotide sequence ID" value="XM_018222655.1"/>
</dbReference>
<accession>A0A194X704</accession>
<proteinExistence type="predicted"/>
<dbReference type="Proteomes" id="UP000070700">
    <property type="component" value="Unassembled WGS sequence"/>
</dbReference>
<protein>
    <submittedName>
        <fullName evidence="1">Uncharacterized protein</fullName>
    </submittedName>
</protein>
<dbReference type="EMBL" id="KQ947417">
    <property type="protein sequence ID" value="KUJ15955.1"/>
    <property type="molecule type" value="Genomic_DNA"/>
</dbReference>
<dbReference type="AlphaFoldDB" id="A0A194X704"/>
<gene>
    <name evidence="1" type="ORF">LY89DRAFT_783196</name>
</gene>
<name>A0A194X704_MOLSC</name>
<organism evidence="1 2">
    <name type="scientific">Mollisia scopiformis</name>
    <name type="common">Conifer needle endophyte fungus</name>
    <name type="synonym">Phialocephala scopiformis</name>
    <dbReference type="NCBI Taxonomy" id="149040"/>
    <lineage>
        <taxon>Eukaryota</taxon>
        <taxon>Fungi</taxon>
        <taxon>Dikarya</taxon>
        <taxon>Ascomycota</taxon>
        <taxon>Pezizomycotina</taxon>
        <taxon>Leotiomycetes</taxon>
        <taxon>Helotiales</taxon>
        <taxon>Mollisiaceae</taxon>
        <taxon>Mollisia</taxon>
    </lineage>
</organism>
<evidence type="ECO:0000313" key="1">
    <source>
        <dbReference type="EMBL" id="KUJ15955.1"/>
    </source>
</evidence>
<reference evidence="1 2" key="1">
    <citation type="submission" date="2015-10" db="EMBL/GenBank/DDBJ databases">
        <title>Full genome of DAOMC 229536 Phialocephala scopiformis, a fungal endophyte of spruce producing the potent anti-insectan compound rugulosin.</title>
        <authorList>
            <consortium name="DOE Joint Genome Institute"/>
            <person name="Walker A.K."/>
            <person name="Frasz S.L."/>
            <person name="Seifert K.A."/>
            <person name="Miller J.D."/>
            <person name="Mondo S.J."/>
            <person name="Labutti K."/>
            <person name="Lipzen A."/>
            <person name="Dockter R."/>
            <person name="Kennedy M."/>
            <person name="Grigoriev I.V."/>
            <person name="Spatafora J.W."/>
        </authorList>
    </citation>
    <scope>NUCLEOTIDE SEQUENCE [LARGE SCALE GENOMIC DNA]</scope>
    <source>
        <strain evidence="1 2">CBS 120377</strain>
    </source>
</reference>
<dbReference type="KEGG" id="psco:LY89DRAFT_783196"/>
<keyword evidence="2" id="KW-1185">Reference proteome</keyword>
<dbReference type="GeneID" id="28832381"/>